<reference evidence="4 5" key="1">
    <citation type="submission" date="2022-05" db="EMBL/GenBank/DDBJ databases">
        <title>Microbulbifer sp. nov., isolated from sponge.</title>
        <authorList>
            <person name="Gao L."/>
        </authorList>
    </citation>
    <scope>NUCLEOTIDE SEQUENCE [LARGE SCALE GENOMIC DNA]</scope>
    <source>
        <strain evidence="4 5">MI-G</strain>
    </source>
</reference>
<protein>
    <submittedName>
        <fullName evidence="4">Transferrin-binding protein-like solute binding protein</fullName>
    </submittedName>
</protein>
<sequence>MKKFTLAACTAGTLLLSGLGHAGFDGTQSYNVDIEVGESVINGGPHTAGKAGIGIAAFGSTQSKVDFQGLVLSSSQSNGIYTLASGHGGVGAFNFAKVGAGDVWFGEWAEDITGGGTNDGKRAVYYVGDDQGTTVPTSGTATYSVKGVNHYTSTQNNQLSGTFTADFGAQTLNGSMSNGTLVIGIATNIDLATAGFSGTAITSTASGTATGHFFGADAAALAGIAQFPGADRGLDTAFGGTKD</sequence>
<organism evidence="4 5">
    <name type="scientific">Microbulbifer spongiae</name>
    <dbReference type="NCBI Taxonomy" id="2944933"/>
    <lineage>
        <taxon>Bacteria</taxon>
        <taxon>Pseudomonadati</taxon>
        <taxon>Pseudomonadota</taxon>
        <taxon>Gammaproteobacteria</taxon>
        <taxon>Cellvibrionales</taxon>
        <taxon>Microbulbiferaceae</taxon>
        <taxon>Microbulbifer</taxon>
    </lineage>
</organism>
<dbReference type="Pfam" id="PF22828">
    <property type="entry name" value="HphA_N"/>
    <property type="match status" value="1"/>
</dbReference>
<evidence type="ECO:0000259" key="2">
    <source>
        <dbReference type="Pfam" id="PF22828"/>
    </source>
</evidence>
<gene>
    <name evidence="4" type="ORF">M8T91_16575</name>
</gene>
<dbReference type="InterPro" id="IPR054843">
    <property type="entry name" value="Slam_hemophilin_C"/>
</dbReference>
<dbReference type="EMBL" id="CP098023">
    <property type="protein sequence ID" value="WKD49488.1"/>
    <property type="molecule type" value="Genomic_DNA"/>
</dbReference>
<evidence type="ECO:0000313" key="5">
    <source>
        <dbReference type="Proteomes" id="UP001321520"/>
    </source>
</evidence>
<name>A0ABY9EBM4_9GAMM</name>
<dbReference type="Proteomes" id="UP001321520">
    <property type="component" value="Chromosome"/>
</dbReference>
<dbReference type="RefSeq" id="WP_301415322.1">
    <property type="nucleotide sequence ID" value="NZ_CP098023.1"/>
</dbReference>
<accession>A0ABY9EBM4</accession>
<dbReference type="Pfam" id="PF22829">
    <property type="entry name" value="HphA_C"/>
    <property type="match status" value="1"/>
</dbReference>
<feature type="chain" id="PRO_5046881172" evidence="1">
    <location>
        <begin position="23"/>
        <end position="243"/>
    </location>
</feature>
<proteinExistence type="predicted"/>
<dbReference type="InterPro" id="IPR054536">
    <property type="entry name" value="HphA_C"/>
</dbReference>
<feature type="domain" description="HphA C-terminal" evidence="3">
    <location>
        <begin position="133"/>
        <end position="242"/>
    </location>
</feature>
<evidence type="ECO:0000259" key="3">
    <source>
        <dbReference type="Pfam" id="PF22829"/>
    </source>
</evidence>
<dbReference type="Gene3D" id="2.40.160.90">
    <property type="match status" value="1"/>
</dbReference>
<dbReference type="SUPFAM" id="SSF56925">
    <property type="entry name" value="OMPA-like"/>
    <property type="match status" value="1"/>
</dbReference>
<feature type="domain" description="HphA N-terminal heme-binding" evidence="2">
    <location>
        <begin position="25"/>
        <end position="111"/>
    </location>
</feature>
<evidence type="ECO:0000313" key="4">
    <source>
        <dbReference type="EMBL" id="WKD49488.1"/>
    </source>
</evidence>
<keyword evidence="1" id="KW-0732">Signal</keyword>
<feature type="signal peptide" evidence="1">
    <location>
        <begin position="1"/>
        <end position="22"/>
    </location>
</feature>
<dbReference type="InterPro" id="IPR054535">
    <property type="entry name" value="HphA_N"/>
</dbReference>
<evidence type="ECO:0000256" key="1">
    <source>
        <dbReference type="SAM" id="SignalP"/>
    </source>
</evidence>
<keyword evidence="5" id="KW-1185">Reference proteome</keyword>
<dbReference type="NCBIfam" id="NF041636">
    <property type="entry name" value="slam_lipo"/>
    <property type="match status" value="1"/>
</dbReference>
<dbReference type="InterPro" id="IPR011250">
    <property type="entry name" value="OMP/PagP_B-barrel"/>
</dbReference>